<protein>
    <submittedName>
        <fullName evidence="1">Uncharacterized protein</fullName>
    </submittedName>
</protein>
<sequence>MLHDVTIASLRVLAFAIIAGAIWYRRHTWRLRWEGGITLQLALQSVAIWLCSPSADALARKVHLPELVGVHQAETYLGQCVFLGAVAVVTTNMLTRVADDDDEAQMLVQQRVMPIITLAPALMLACLVSSEAPLHEALDLFDVHPDAWLRAYWCVYLGALIALVGIALWALSIIADDPAQRAVARVWQGALWCGIVGCTAGLINAFVEAPLGWAVWYATAAEGVTCAVLAARSWRIRMRPYRGLLAAVRTTQRELRADTVEAHRLRVSQLTAGKTTPPQLSA</sequence>
<dbReference type="RefSeq" id="YP_009195291.1">
    <property type="nucleotide sequence ID" value="NC_028759.1"/>
</dbReference>
<evidence type="ECO:0000313" key="2">
    <source>
        <dbReference type="Proteomes" id="UP000203479"/>
    </source>
</evidence>
<reference evidence="1 2" key="1">
    <citation type="submission" date="2015-08" db="EMBL/GenBank/DDBJ databases">
        <authorList>
            <person name="Bailey A.M."/>
            <person name="Bennett K.E."/>
            <person name="Carter P.S."/>
            <person name="Deans N.C."/>
            <person name="Dyle E.V."/>
            <person name="Florea A."/>
            <person name="Giraldo T.A."/>
            <person name="Hayes M.A."/>
            <person name="Ikejiani J."/>
            <person name="Seawell W.C."/>
            <person name="Shah H."/>
            <person name="Toussaint T.E."/>
            <person name="Coleman D."/>
            <person name="Hammonds-Odie L.P."/>
            <person name="Barrera A.L."/>
            <person name="Serrano M.G."/>
            <person name="Buck G."/>
            <person name="Lee V."/>
            <person name="Wang Y."/>
            <person name="Carvalho R."/>
            <person name="Voegtly L."/>
            <person name="Shi R."/>
            <person name="Duckworth R."/>
            <person name="Johnson A."/>
            <person name="Loviza R."/>
            <person name="Walstead R."/>
            <person name="Shah Z."/>
            <person name="Kiflezghi M."/>
            <person name="Wade K."/>
            <person name="Anders K.R."/>
            <person name="Bradley K.W."/>
            <person name="Asai D.J."/>
            <person name="Bowman C.A."/>
            <person name="Russell D.A."/>
            <person name="Pope W.H."/>
            <person name="Jacobs-Sera D."/>
            <person name="Hendrix R.W."/>
            <person name="Hatfull G.F."/>
        </authorList>
    </citation>
    <scope>NUCLEOTIDE SEQUENCE [LARGE SCALE GENOMIC DNA]</scope>
</reference>
<dbReference type="GeneID" id="26622575"/>
<keyword evidence="2" id="KW-1185">Reference proteome</keyword>
<dbReference type="Proteomes" id="UP000203479">
    <property type="component" value="Segment"/>
</dbReference>
<gene>
    <name evidence="1" type="ORF">SEA_MUFASA_45</name>
</gene>
<accession>A0A0M4R2B4</accession>
<organism evidence="1 2">
    <name type="scientific">Mycobacterium phage Mufasa</name>
    <dbReference type="NCBI Taxonomy" id="1718600"/>
    <lineage>
        <taxon>Viruses</taxon>
        <taxon>Duplodnaviria</taxon>
        <taxon>Heunggongvirae</taxon>
        <taxon>Uroviricota</taxon>
        <taxon>Caudoviricetes</taxon>
        <taxon>Weiservirinae</taxon>
        <taxon>Timquatrovirus</taxon>
        <taxon>Timquatrovirus mufasa</taxon>
    </lineage>
</organism>
<dbReference type="EMBL" id="KT591490">
    <property type="protein sequence ID" value="ALF00479.1"/>
    <property type="molecule type" value="Genomic_DNA"/>
</dbReference>
<dbReference type="OrthoDB" id="9635at10239"/>
<evidence type="ECO:0000313" key="1">
    <source>
        <dbReference type="EMBL" id="ALF00479.1"/>
    </source>
</evidence>
<proteinExistence type="predicted"/>
<dbReference type="KEGG" id="vg:26622575"/>
<name>A0A0M4R2B4_9CAUD</name>